<dbReference type="SMART" id="SM00028">
    <property type="entry name" value="TPR"/>
    <property type="match status" value="2"/>
</dbReference>
<feature type="repeat" description="TPR" evidence="1">
    <location>
        <begin position="21"/>
        <end position="54"/>
    </location>
</feature>
<protein>
    <submittedName>
        <fullName evidence="3">Uncharacterized protein</fullName>
    </submittedName>
</protein>
<sequence length="278" mass="31207">MHKTLCVISMFVLCLAGVRELNTLSQRGQEAYETGNYAEAARIYGRAAEKDPENPRILYNKALAHTQLGEHATAAELLEKVSSLPGQEQLAGQHHFSRGVSLDKLGDHTLELLMHPTEETHELSLDDVKAQYIGALNAYAEALDHGADSSRVVHNMEITAYKLHNLPEPPESDSDGEKEPGDDDQDDDDQDDEEHPSDEGDEDDQHEDDDPTADEKDEEEHPETEQDADATQEDTLDEEELSREHAQRLIDQYSDDLMHMNKPSDTLDMQEPPDGKDW</sequence>
<evidence type="ECO:0000256" key="1">
    <source>
        <dbReference type="PROSITE-ProRule" id="PRU00339"/>
    </source>
</evidence>
<dbReference type="Gene3D" id="1.25.40.10">
    <property type="entry name" value="Tetratricopeptide repeat domain"/>
    <property type="match status" value="1"/>
</dbReference>
<accession>U7D701</accession>
<evidence type="ECO:0000313" key="3">
    <source>
        <dbReference type="EMBL" id="ERP38750.1"/>
    </source>
</evidence>
<dbReference type="SUPFAM" id="SSF48452">
    <property type="entry name" value="TPR-like"/>
    <property type="match status" value="1"/>
</dbReference>
<feature type="compositionally biased region" description="Acidic residues" evidence="2">
    <location>
        <begin position="170"/>
        <end position="241"/>
    </location>
</feature>
<feature type="region of interest" description="Disordered" evidence="2">
    <location>
        <begin position="162"/>
        <end position="278"/>
    </location>
</feature>
<dbReference type="RefSeq" id="WP_022636285.1">
    <property type="nucleotide sequence ID" value="NZ_ASJR01000005.1"/>
</dbReference>
<reference evidence="3 4" key="1">
    <citation type="journal article" date="2013" name="Environ. Microbiol.">
        <title>Genome analysis of Chitinivibrio alkaliphilus gen. nov., sp. nov., a novel extremely haloalkaliphilic anaerobic chitinolytic bacterium from the candidate phylum Termite Group 3.</title>
        <authorList>
            <person name="Sorokin D.Y."/>
            <person name="Gumerov V.M."/>
            <person name="Rakitin A.L."/>
            <person name="Beletsky A.V."/>
            <person name="Damste J.S."/>
            <person name="Muyzer G."/>
            <person name="Mardanov A.V."/>
            <person name="Ravin N.V."/>
        </authorList>
    </citation>
    <scope>NUCLEOTIDE SEQUENCE [LARGE SCALE GENOMIC DNA]</scope>
    <source>
        <strain evidence="3 4">ACht1</strain>
    </source>
</reference>
<comment type="caution">
    <text evidence="3">The sequence shown here is derived from an EMBL/GenBank/DDBJ whole genome shotgun (WGS) entry which is preliminary data.</text>
</comment>
<dbReference type="OrthoDB" id="1525165at2"/>
<dbReference type="InterPro" id="IPR019734">
    <property type="entry name" value="TPR_rpt"/>
</dbReference>
<dbReference type="AlphaFoldDB" id="U7D701"/>
<dbReference type="Pfam" id="PF13432">
    <property type="entry name" value="TPR_16"/>
    <property type="match status" value="1"/>
</dbReference>
<evidence type="ECO:0000313" key="4">
    <source>
        <dbReference type="Proteomes" id="UP000017148"/>
    </source>
</evidence>
<dbReference type="Proteomes" id="UP000017148">
    <property type="component" value="Unassembled WGS sequence"/>
</dbReference>
<proteinExistence type="predicted"/>
<keyword evidence="4" id="KW-1185">Reference proteome</keyword>
<name>U7D701_9BACT</name>
<evidence type="ECO:0000256" key="2">
    <source>
        <dbReference type="SAM" id="MobiDB-lite"/>
    </source>
</evidence>
<dbReference type="InterPro" id="IPR011990">
    <property type="entry name" value="TPR-like_helical_dom_sf"/>
</dbReference>
<dbReference type="PROSITE" id="PS50005">
    <property type="entry name" value="TPR"/>
    <property type="match status" value="1"/>
</dbReference>
<dbReference type="STRING" id="1313304.CALK_0769"/>
<keyword evidence="1" id="KW-0802">TPR repeat</keyword>
<dbReference type="EMBL" id="ASJR01000005">
    <property type="protein sequence ID" value="ERP38750.1"/>
    <property type="molecule type" value="Genomic_DNA"/>
</dbReference>
<gene>
    <name evidence="3" type="ORF">CALK_0769</name>
</gene>
<organism evidence="3 4">
    <name type="scientific">Chitinivibrio alkaliphilus ACht1</name>
    <dbReference type="NCBI Taxonomy" id="1313304"/>
    <lineage>
        <taxon>Bacteria</taxon>
        <taxon>Pseudomonadati</taxon>
        <taxon>Fibrobacterota</taxon>
        <taxon>Chitinivibrionia</taxon>
        <taxon>Chitinivibrionales</taxon>
        <taxon>Chitinivibrionaceae</taxon>
        <taxon>Chitinivibrio</taxon>
    </lineage>
</organism>